<dbReference type="InterPro" id="IPR001314">
    <property type="entry name" value="Peptidase_S1A"/>
</dbReference>
<comment type="similarity">
    <text evidence="1">Belongs to the peptidase S1 family.</text>
</comment>
<keyword evidence="6" id="KW-1185">Reference proteome</keyword>
<dbReference type="GO" id="GO:0004252">
    <property type="term" value="F:serine-type endopeptidase activity"/>
    <property type="evidence" value="ECO:0007669"/>
    <property type="project" value="InterPro"/>
</dbReference>
<dbReference type="SMART" id="SM00020">
    <property type="entry name" value="Tryp_SPc"/>
    <property type="match status" value="1"/>
</dbReference>
<evidence type="ECO:0000256" key="3">
    <source>
        <dbReference type="RuleBase" id="RU363034"/>
    </source>
</evidence>
<dbReference type="PRINTS" id="PR00722">
    <property type="entry name" value="CHYMOTRYPSIN"/>
</dbReference>
<keyword evidence="2" id="KW-1015">Disulfide bond</keyword>
<accession>A0A255YF00</accession>
<name>A0A255YF00_9SPHN</name>
<protein>
    <recommendedName>
        <fullName evidence="4">Peptidase S1 domain-containing protein</fullName>
    </recommendedName>
</protein>
<keyword evidence="3" id="KW-0645">Protease</keyword>
<sequence>MDRTEQDHLCGAVLVADGWALTAAHCLVDAEGRFSFRVGQLRVRLGSNRLDRATEMAIERAVVHGGYVRKRSRLDDIALIRLQPIDGITQPAVAARAEPIPIETGAVPAGSTLVITGWGQTGERKPKQVQDVRGLPMRGPDKGRLLEGRLTPVAADECRQIPGYAKALGPGVICAVGADDKRQDSCQGDSGGPLTLQGRLVGLVSWGLGCGRPGVPGIYTRVAFYQDWIDQVMRQATGPALAGRISRCTPAGRARVACG</sequence>
<dbReference type="AlphaFoldDB" id="A0A255YF00"/>
<gene>
    <name evidence="5" type="ORF">CHU93_09775</name>
</gene>
<dbReference type="PROSITE" id="PS00134">
    <property type="entry name" value="TRYPSIN_HIS"/>
    <property type="match status" value="1"/>
</dbReference>
<evidence type="ECO:0000256" key="1">
    <source>
        <dbReference type="ARBA" id="ARBA00007664"/>
    </source>
</evidence>
<dbReference type="PANTHER" id="PTHR24276:SF98">
    <property type="entry name" value="FI18310P1-RELATED"/>
    <property type="match status" value="1"/>
</dbReference>
<proteinExistence type="inferred from homology"/>
<feature type="domain" description="Peptidase S1" evidence="4">
    <location>
        <begin position="1"/>
        <end position="234"/>
    </location>
</feature>
<evidence type="ECO:0000256" key="2">
    <source>
        <dbReference type="ARBA" id="ARBA00023157"/>
    </source>
</evidence>
<dbReference type="EMBL" id="NOXT01000112">
    <property type="protein sequence ID" value="OYQ27822.1"/>
    <property type="molecule type" value="Genomic_DNA"/>
</dbReference>
<dbReference type="Pfam" id="PF00089">
    <property type="entry name" value="Trypsin"/>
    <property type="match status" value="1"/>
</dbReference>
<dbReference type="SUPFAM" id="SSF50494">
    <property type="entry name" value="Trypsin-like serine proteases"/>
    <property type="match status" value="1"/>
</dbReference>
<dbReference type="CDD" id="cd00190">
    <property type="entry name" value="Tryp_SPc"/>
    <property type="match status" value="1"/>
</dbReference>
<dbReference type="InterPro" id="IPR043504">
    <property type="entry name" value="Peptidase_S1_PA_chymotrypsin"/>
</dbReference>
<dbReference type="InterPro" id="IPR018114">
    <property type="entry name" value="TRYPSIN_HIS"/>
</dbReference>
<reference evidence="5 6" key="1">
    <citation type="submission" date="2017-07" db="EMBL/GenBank/DDBJ databases">
        <title>Sandarakinorhabdus cyanobacteriorum sp. nov., a novel bacterium isolated from cyanobacterial aggregates in a eutrophic lake.</title>
        <authorList>
            <person name="Cai H."/>
        </authorList>
    </citation>
    <scope>NUCLEOTIDE SEQUENCE [LARGE SCALE GENOMIC DNA]</scope>
    <source>
        <strain evidence="5 6">TH057</strain>
    </source>
</reference>
<dbReference type="InterPro" id="IPR001254">
    <property type="entry name" value="Trypsin_dom"/>
</dbReference>
<evidence type="ECO:0000313" key="6">
    <source>
        <dbReference type="Proteomes" id="UP000216991"/>
    </source>
</evidence>
<keyword evidence="3" id="KW-0720">Serine protease</keyword>
<dbReference type="PANTHER" id="PTHR24276">
    <property type="entry name" value="POLYSERASE-RELATED"/>
    <property type="match status" value="1"/>
</dbReference>
<organism evidence="5 6">
    <name type="scientific">Sandarakinorhabdus cyanobacteriorum</name>
    <dbReference type="NCBI Taxonomy" id="1981098"/>
    <lineage>
        <taxon>Bacteria</taxon>
        <taxon>Pseudomonadati</taxon>
        <taxon>Pseudomonadota</taxon>
        <taxon>Alphaproteobacteria</taxon>
        <taxon>Sphingomonadales</taxon>
        <taxon>Sphingosinicellaceae</taxon>
        <taxon>Sandarakinorhabdus</taxon>
    </lineage>
</organism>
<evidence type="ECO:0000259" key="4">
    <source>
        <dbReference type="PROSITE" id="PS50240"/>
    </source>
</evidence>
<keyword evidence="3" id="KW-0378">Hydrolase</keyword>
<dbReference type="InterPro" id="IPR050430">
    <property type="entry name" value="Peptidase_S1"/>
</dbReference>
<comment type="caution">
    <text evidence="5">The sequence shown here is derived from an EMBL/GenBank/DDBJ whole genome shotgun (WGS) entry which is preliminary data.</text>
</comment>
<dbReference type="GO" id="GO:0006508">
    <property type="term" value="P:proteolysis"/>
    <property type="evidence" value="ECO:0007669"/>
    <property type="project" value="UniProtKB-KW"/>
</dbReference>
<dbReference type="InterPro" id="IPR033116">
    <property type="entry name" value="TRYPSIN_SER"/>
</dbReference>
<dbReference type="Gene3D" id="2.40.10.10">
    <property type="entry name" value="Trypsin-like serine proteases"/>
    <property type="match status" value="2"/>
</dbReference>
<dbReference type="PROSITE" id="PS00135">
    <property type="entry name" value="TRYPSIN_SER"/>
    <property type="match status" value="1"/>
</dbReference>
<evidence type="ECO:0000313" key="5">
    <source>
        <dbReference type="EMBL" id="OYQ27822.1"/>
    </source>
</evidence>
<dbReference type="Proteomes" id="UP000216991">
    <property type="component" value="Unassembled WGS sequence"/>
</dbReference>
<dbReference type="PROSITE" id="PS50240">
    <property type="entry name" value="TRYPSIN_DOM"/>
    <property type="match status" value="1"/>
</dbReference>
<dbReference type="InterPro" id="IPR009003">
    <property type="entry name" value="Peptidase_S1_PA"/>
</dbReference>